<evidence type="ECO:0000256" key="4">
    <source>
        <dbReference type="PROSITE-ProRule" id="PRU00027"/>
    </source>
</evidence>
<comment type="caution">
    <text evidence="6">The sequence shown here is derived from an EMBL/GenBank/DDBJ whole genome shotgun (WGS) entry which is preliminary data.</text>
</comment>
<evidence type="ECO:0000256" key="1">
    <source>
        <dbReference type="ARBA" id="ARBA00022723"/>
    </source>
</evidence>
<name>A0AAV1QFE8_SCOSC</name>
<dbReference type="Proteomes" id="UP001314229">
    <property type="component" value="Unassembled WGS sequence"/>
</dbReference>
<proteinExistence type="predicted"/>
<dbReference type="SUPFAM" id="SSF57667">
    <property type="entry name" value="beta-beta-alpha zinc fingers"/>
    <property type="match status" value="1"/>
</dbReference>
<sequence>QLTRYSLYKVEDDVEIVDAPSTHKSVVWSHFGFLAKRQEDGDKFVDRTKTICKLCRYSMAYTAASTTNMTYHLRRYQKDKLTLPQPPKKQLPKDQTTLQKSFTVPLLASSRRAKEITGFFIACDMRPFSVVDDEGFRKILLSPLKTATKVLSDEKNLTVSPLIHMIRQSMAPDEDDSTTVAAMKKAILHKLEDRYNGDVYEYLLESAALDPRFKALPHVAEDQRETVFERLKERAQLQLQQNQGQSEPPGFGHHVCSNGSDVLAPFDVTLNGKLTVYSNAKKAAINSGINLRGAGLCFKLFYVNPDTDF</sequence>
<evidence type="ECO:0000313" key="6">
    <source>
        <dbReference type="EMBL" id="CAK6982090.1"/>
    </source>
</evidence>
<protein>
    <recommendedName>
        <fullName evidence="5">BED-type domain-containing protein</fullName>
    </recommendedName>
</protein>
<dbReference type="GO" id="GO:0008270">
    <property type="term" value="F:zinc ion binding"/>
    <property type="evidence" value="ECO:0007669"/>
    <property type="project" value="UniProtKB-KW"/>
</dbReference>
<dbReference type="GO" id="GO:0003677">
    <property type="term" value="F:DNA binding"/>
    <property type="evidence" value="ECO:0007669"/>
    <property type="project" value="InterPro"/>
</dbReference>
<feature type="non-terminal residue" evidence="6">
    <location>
        <position position="1"/>
    </location>
</feature>
<evidence type="ECO:0000256" key="2">
    <source>
        <dbReference type="ARBA" id="ARBA00022771"/>
    </source>
</evidence>
<keyword evidence="1" id="KW-0479">Metal-binding</keyword>
<dbReference type="PROSITE" id="PS50808">
    <property type="entry name" value="ZF_BED"/>
    <property type="match status" value="1"/>
</dbReference>
<dbReference type="InterPro" id="IPR003656">
    <property type="entry name" value="Znf_BED"/>
</dbReference>
<evidence type="ECO:0000313" key="7">
    <source>
        <dbReference type="Proteomes" id="UP001314229"/>
    </source>
</evidence>
<keyword evidence="7" id="KW-1185">Reference proteome</keyword>
<keyword evidence="3" id="KW-0862">Zinc</keyword>
<evidence type="ECO:0000259" key="5">
    <source>
        <dbReference type="PROSITE" id="PS50808"/>
    </source>
</evidence>
<dbReference type="Pfam" id="PF02892">
    <property type="entry name" value="zf-BED"/>
    <property type="match status" value="1"/>
</dbReference>
<reference evidence="6 7" key="1">
    <citation type="submission" date="2024-01" db="EMBL/GenBank/DDBJ databases">
        <authorList>
            <person name="Alioto T."/>
            <person name="Alioto T."/>
            <person name="Gomez Garrido J."/>
        </authorList>
    </citation>
    <scope>NUCLEOTIDE SEQUENCE [LARGE SCALE GENOMIC DNA]</scope>
</reference>
<organism evidence="6 7">
    <name type="scientific">Scomber scombrus</name>
    <name type="common">Atlantic mackerel</name>
    <name type="synonym">Scomber vernalis</name>
    <dbReference type="NCBI Taxonomy" id="13677"/>
    <lineage>
        <taxon>Eukaryota</taxon>
        <taxon>Metazoa</taxon>
        <taxon>Chordata</taxon>
        <taxon>Craniata</taxon>
        <taxon>Vertebrata</taxon>
        <taxon>Euteleostomi</taxon>
        <taxon>Actinopterygii</taxon>
        <taxon>Neopterygii</taxon>
        <taxon>Teleostei</taxon>
        <taxon>Neoteleostei</taxon>
        <taxon>Acanthomorphata</taxon>
        <taxon>Pelagiaria</taxon>
        <taxon>Scombriformes</taxon>
        <taxon>Scombridae</taxon>
        <taxon>Scomber</taxon>
    </lineage>
</organism>
<dbReference type="SMART" id="SM00614">
    <property type="entry name" value="ZnF_BED"/>
    <property type="match status" value="1"/>
</dbReference>
<dbReference type="EMBL" id="CAWUFR010000948">
    <property type="protein sequence ID" value="CAK6982090.1"/>
    <property type="molecule type" value="Genomic_DNA"/>
</dbReference>
<feature type="domain" description="BED-type" evidence="5">
    <location>
        <begin position="22"/>
        <end position="75"/>
    </location>
</feature>
<evidence type="ECO:0000256" key="3">
    <source>
        <dbReference type="ARBA" id="ARBA00022833"/>
    </source>
</evidence>
<dbReference type="AlphaFoldDB" id="A0AAV1QFE8"/>
<dbReference type="InterPro" id="IPR036236">
    <property type="entry name" value="Znf_C2H2_sf"/>
</dbReference>
<keyword evidence="2 4" id="KW-0863">Zinc-finger</keyword>
<gene>
    <name evidence="6" type="ORF">FSCOSCO3_A005815</name>
</gene>
<accession>A0AAV1QFE8</accession>